<keyword evidence="1" id="KW-0472">Membrane</keyword>
<comment type="caution">
    <text evidence="2">The sequence shown here is derived from an EMBL/GenBank/DDBJ whole genome shotgun (WGS) entry which is preliminary data.</text>
</comment>
<gene>
    <name evidence="2" type="ORF">ACFSBX_10260</name>
</gene>
<keyword evidence="3" id="KW-1185">Reference proteome</keyword>
<sequence length="215" mass="24363">MTRIDHSPLLPISFVFATLILFVAYNKLSEGPTPLKEQALNILVKSGRIPKLYSTVSVGVFSLLAVLIVGQILQSTAIVLVTLFYASVLFFDNIFDKNTPMPRIEKPDRYYDSEHTNEKDTQGFKFEFQVRNIGGRKLQNPTVQYKLYDIYDDSNTPWKNLSTDNSTIEPGMTNSYSIDGWPVTEGSSVDYVVVIRVKPYLGFSLSRDRKSFTIP</sequence>
<organism evidence="2 3">
    <name type="scientific">Halobellus rarus</name>
    <dbReference type="NCBI Taxonomy" id="1126237"/>
    <lineage>
        <taxon>Archaea</taxon>
        <taxon>Methanobacteriati</taxon>
        <taxon>Methanobacteriota</taxon>
        <taxon>Stenosarchaea group</taxon>
        <taxon>Halobacteria</taxon>
        <taxon>Halobacteriales</taxon>
        <taxon>Haloferacaceae</taxon>
        <taxon>Halobellus</taxon>
    </lineage>
</organism>
<evidence type="ECO:0000256" key="1">
    <source>
        <dbReference type="SAM" id="Phobius"/>
    </source>
</evidence>
<dbReference type="EMBL" id="JBHUDK010000008">
    <property type="protein sequence ID" value="MFD1599338.1"/>
    <property type="molecule type" value="Genomic_DNA"/>
</dbReference>
<accession>A0ABD6CPJ3</accession>
<name>A0ABD6CPJ3_9EURY</name>
<keyword evidence="1" id="KW-0812">Transmembrane</keyword>
<protein>
    <recommendedName>
        <fullName evidence="4">DUF1616 domain-containing protein</fullName>
    </recommendedName>
</protein>
<evidence type="ECO:0000313" key="2">
    <source>
        <dbReference type="EMBL" id="MFD1599338.1"/>
    </source>
</evidence>
<dbReference type="RefSeq" id="WP_256422739.1">
    <property type="nucleotide sequence ID" value="NZ_JANHDI010000014.1"/>
</dbReference>
<dbReference type="AlphaFoldDB" id="A0ABD6CPJ3"/>
<evidence type="ECO:0000313" key="3">
    <source>
        <dbReference type="Proteomes" id="UP001597085"/>
    </source>
</evidence>
<feature type="transmembrane region" description="Helical" evidence="1">
    <location>
        <begin position="6"/>
        <end position="25"/>
    </location>
</feature>
<dbReference type="Proteomes" id="UP001597085">
    <property type="component" value="Unassembled WGS sequence"/>
</dbReference>
<evidence type="ECO:0008006" key="4">
    <source>
        <dbReference type="Google" id="ProtNLM"/>
    </source>
</evidence>
<feature type="transmembrane region" description="Helical" evidence="1">
    <location>
        <begin position="76"/>
        <end position="95"/>
    </location>
</feature>
<keyword evidence="1" id="KW-1133">Transmembrane helix</keyword>
<proteinExistence type="predicted"/>
<reference evidence="2 3" key="1">
    <citation type="journal article" date="2019" name="Int. J. Syst. Evol. Microbiol.">
        <title>The Global Catalogue of Microorganisms (GCM) 10K type strain sequencing project: providing services to taxonomists for standard genome sequencing and annotation.</title>
        <authorList>
            <consortium name="The Broad Institute Genomics Platform"/>
            <consortium name="The Broad Institute Genome Sequencing Center for Infectious Disease"/>
            <person name="Wu L."/>
            <person name="Ma J."/>
        </authorList>
    </citation>
    <scope>NUCLEOTIDE SEQUENCE [LARGE SCALE GENOMIC DNA]</scope>
    <source>
        <strain evidence="2 3">CGMCC 1.12121</strain>
    </source>
</reference>